<dbReference type="EMBL" id="PP179312">
    <property type="protein sequence ID" value="XAI69670.1"/>
    <property type="molecule type" value="Genomic_DNA"/>
</dbReference>
<sequence length="253" mass="28434">MPVTEKEIQAITVAPRVTLQDVKDFIIGEHFIQHQTLTICVLTLANGFTVTGESACADLKNFNQEIGQRLAKENATNKIWPLLGFNLKCKIDQIEKAGKPSGKILTLGSPVTYLGTKVIHAVAMTRAEYNKYRGWELPADENGDDNGYLVEYADGGAPNVEGHPGYVSWSPRDVFEKAYGTPVRQTPETLADRIFAEKSWVTEKTLKLSLILNDPEQVAKLDEVELQMMRDQLEHMLDYTNVLIRRYDYTTKG</sequence>
<proteinExistence type="predicted"/>
<accession>A0AAU6VZV7</accession>
<protein>
    <submittedName>
        <fullName evidence="1">Uncharacterized protein</fullName>
    </submittedName>
</protein>
<dbReference type="InterPro" id="IPR025915">
    <property type="entry name" value="Phage_gp49_66"/>
</dbReference>
<dbReference type="Pfam" id="PF13876">
    <property type="entry name" value="Phage_gp49_66"/>
    <property type="match status" value="1"/>
</dbReference>
<dbReference type="Pfam" id="PF21825">
    <property type="entry name" value="crAss001_48"/>
    <property type="match status" value="1"/>
</dbReference>
<evidence type="ECO:0000313" key="1">
    <source>
        <dbReference type="EMBL" id="XAI69670.1"/>
    </source>
</evidence>
<dbReference type="InterPro" id="IPR054052">
    <property type="entry name" value="Y16Q-like"/>
</dbReference>
<organism evidence="1">
    <name type="scientific">Pseudomonas phage Arace01</name>
    <dbReference type="NCBI Taxonomy" id="3138526"/>
    <lineage>
        <taxon>Viruses</taxon>
    </lineage>
</organism>
<reference evidence="1" key="1">
    <citation type="journal article" date="2024" name="J. Gen. Virol.">
        <title>Novel phages of Pseudomonas syringae unveil numerous potential auxiliary metabolic genes.</title>
        <authorList>
            <person name="Feltin C."/>
            <person name="Garneau J.R."/>
            <person name="Morris C.E."/>
            <person name="Berard A."/>
            <person name="Torres-Barcelo C."/>
        </authorList>
    </citation>
    <scope>NUCLEOTIDE SEQUENCE</scope>
</reference>
<name>A0AAU6VZV7_9VIRU</name>
<gene>
    <name evidence="1" type="ORF">Arace01_00002</name>
</gene>